<evidence type="ECO:0000256" key="4">
    <source>
        <dbReference type="ARBA" id="ARBA00022553"/>
    </source>
</evidence>
<dbReference type="CDD" id="cd14066">
    <property type="entry name" value="STKc_IRAK"/>
    <property type="match status" value="1"/>
</dbReference>
<dbReference type="SMART" id="SM00473">
    <property type="entry name" value="PAN_AP"/>
    <property type="match status" value="1"/>
</dbReference>
<organism evidence="26 27">
    <name type="scientific">Lactuca sativa</name>
    <name type="common">Garden lettuce</name>
    <dbReference type="NCBI Taxonomy" id="4236"/>
    <lineage>
        <taxon>Eukaryota</taxon>
        <taxon>Viridiplantae</taxon>
        <taxon>Streptophyta</taxon>
        <taxon>Embryophyta</taxon>
        <taxon>Tracheophyta</taxon>
        <taxon>Spermatophyta</taxon>
        <taxon>Magnoliopsida</taxon>
        <taxon>eudicotyledons</taxon>
        <taxon>Gunneridae</taxon>
        <taxon>Pentapetalae</taxon>
        <taxon>asterids</taxon>
        <taxon>campanulids</taxon>
        <taxon>Asterales</taxon>
        <taxon>Asteraceae</taxon>
        <taxon>Cichorioideae</taxon>
        <taxon>Cichorieae</taxon>
        <taxon>Lactucinae</taxon>
        <taxon>Lactuca</taxon>
    </lineage>
</organism>
<dbReference type="PROSITE" id="PS00108">
    <property type="entry name" value="PROTEIN_KINASE_ST"/>
    <property type="match status" value="1"/>
</dbReference>
<dbReference type="FunFam" id="2.90.10.10:FF:000009">
    <property type="entry name" value="Receptor-like serine/threonine-protein kinase SD1-8"/>
    <property type="match status" value="1"/>
</dbReference>
<keyword evidence="4" id="KW-0597">Phosphoprotein</keyword>
<dbReference type="Pfam" id="PF00954">
    <property type="entry name" value="S_locus_glycop"/>
    <property type="match status" value="1"/>
</dbReference>
<dbReference type="GO" id="GO:0004674">
    <property type="term" value="F:protein serine/threonine kinase activity"/>
    <property type="evidence" value="ECO:0007669"/>
    <property type="project" value="UniProtKB-KW"/>
</dbReference>
<dbReference type="CDD" id="cd01098">
    <property type="entry name" value="PAN_AP_plant"/>
    <property type="match status" value="1"/>
</dbReference>
<dbReference type="InterPro" id="IPR036426">
    <property type="entry name" value="Bulb-type_lectin_dom_sf"/>
</dbReference>
<keyword evidence="10 19" id="KW-0418">Kinase</keyword>
<evidence type="ECO:0000256" key="15">
    <source>
        <dbReference type="ARBA" id="ARBA00023170"/>
    </source>
</evidence>
<keyword evidence="8" id="KW-0430">Lectin</keyword>
<dbReference type="GO" id="GO:0030246">
    <property type="term" value="F:carbohydrate binding"/>
    <property type="evidence" value="ECO:0007669"/>
    <property type="project" value="UniProtKB-KW"/>
</dbReference>
<dbReference type="InterPro" id="IPR000719">
    <property type="entry name" value="Prot_kinase_dom"/>
</dbReference>
<sequence length="780" mass="87313">MCFFKEKSIVRFVVLLYFTLSITISSGANTISANQSLSGDHTIISEGEQFELGFFKAGNSSKYYIGIWYKKVSSNPPTIVWVANRETPISDRFRSELKIIDGNLVLLNESKSKIWSTNVTTTTTTTLKPATVVILDDGNLVLRDYGSNSVEPIWQSFDHPTHTWLPGAKFGYDNRTKKNQVLTSWRSKDDPGVGLFSFELQPSSNEYVIKWNGSHQYWITGAWNGKTFDLLPEMRLNYIYNFSYHTNENESYFTSSLYNPSIISRNIMDVSGQVQQLTWLEATKEWNLFWSQPRTQCEVYALCGAFGSCSQSGLPFCSCLTGFKPRSETDWNQSDFSGGCVRKTDLQCGRNMEKADFLKVTVKSLPPNKSMAVGSAGECSTTCLNSCSCNAYFFVDNECSVWDGDLLNLSEDNDSGKTIFVKVASKDLPHHKKTNWVTVGAVVGFVGGVVFLSGLIVLLIYNKKRISLSVRKTRMEGSLVSFVYKDLQIATKNFSDKLGGGGFGSVFKGVLHDSSIIAVKKLESISQGEKQFRSEVSTIGTIQHVNLVRLRGFCAQGNNKLLVYDYMANGSLDTHLFHGKQVLNWETRYQIALGIARGLVYLHEKCRDCIIHCDIKPENILLDSEFCPKVADFGLAKLVGRDFSRVLTSTRGTIGYLAPEWLSGVAVTAKADVYSYGMVLFELLHGKRNAEASEDSRSKYFPGLVANVLMDGTDILSVLDSRLNREACVEQVTKICKVACWCIQDEEERRPTMSLVERILEGVLDVDMPPIPQICQYNYL</sequence>
<feature type="chain" id="PRO_5040274306" description="Receptor-like serine/threonine-protein kinase" evidence="22">
    <location>
        <begin position="28"/>
        <end position="780"/>
    </location>
</feature>
<evidence type="ECO:0000256" key="10">
    <source>
        <dbReference type="ARBA" id="ARBA00022777"/>
    </source>
</evidence>
<feature type="domain" description="Protein kinase" evidence="23">
    <location>
        <begin position="492"/>
        <end position="764"/>
    </location>
</feature>
<evidence type="ECO:0000256" key="2">
    <source>
        <dbReference type="ARBA" id="ARBA00022475"/>
    </source>
</evidence>
<evidence type="ECO:0000256" key="13">
    <source>
        <dbReference type="ARBA" id="ARBA00023136"/>
    </source>
</evidence>
<keyword evidence="13 21" id="KW-0472">Membrane</keyword>
<dbReference type="CDD" id="cd00028">
    <property type="entry name" value="B_lectin"/>
    <property type="match status" value="1"/>
</dbReference>
<keyword evidence="11 19" id="KW-0067">ATP-binding</keyword>
<feature type="domain" description="Bulb-type lectin" evidence="24">
    <location>
        <begin position="28"/>
        <end position="155"/>
    </location>
</feature>
<dbReference type="GO" id="GO:0005886">
    <property type="term" value="C:plasma membrane"/>
    <property type="evidence" value="ECO:0007669"/>
    <property type="project" value="UniProtKB-SubCell"/>
</dbReference>
<dbReference type="GO" id="GO:0048544">
    <property type="term" value="P:recognition of pollen"/>
    <property type="evidence" value="ECO:0007669"/>
    <property type="project" value="InterPro"/>
</dbReference>
<evidence type="ECO:0000256" key="18">
    <source>
        <dbReference type="ARBA" id="ARBA00048679"/>
    </source>
</evidence>
<keyword evidence="27" id="KW-1185">Reference proteome</keyword>
<dbReference type="Gene3D" id="1.10.510.10">
    <property type="entry name" value="Transferase(Phosphotransferase) domain 1"/>
    <property type="match status" value="1"/>
</dbReference>
<feature type="binding site" evidence="20">
    <location>
        <position position="521"/>
    </location>
    <ligand>
        <name>ATP</name>
        <dbReference type="ChEBI" id="CHEBI:30616"/>
    </ligand>
</feature>
<dbReference type="OrthoDB" id="643280at2759"/>
<dbReference type="PROSITE" id="PS50948">
    <property type="entry name" value="PAN"/>
    <property type="match status" value="1"/>
</dbReference>
<dbReference type="SMART" id="SM00220">
    <property type="entry name" value="S_TKc"/>
    <property type="match status" value="1"/>
</dbReference>
<keyword evidence="6 21" id="KW-0812">Transmembrane</keyword>
<evidence type="ECO:0000256" key="22">
    <source>
        <dbReference type="SAM" id="SignalP"/>
    </source>
</evidence>
<dbReference type="InterPro" id="IPR011009">
    <property type="entry name" value="Kinase-like_dom_sf"/>
</dbReference>
<dbReference type="PROSITE" id="PS50011">
    <property type="entry name" value="PROTEIN_KINASE_DOM"/>
    <property type="match status" value="1"/>
</dbReference>
<dbReference type="InterPro" id="IPR008271">
    <property type="entry name" value="Ser/Thr_kinase_AS"/>
</dbReference>
<dbReference type="InterPro" id="IPR000858">
    <property type="entry name" value="S_locus_glycoprot_dom"/>
</dbReference>
<evidence type="ECO:0000256" key="6">
    <source>
        <dbReference type="ARBA" id="ARBA00022692"/>
    </source>
</evidence>
<dbReference type="Gene3D" id="3.30.200.20">
    <property type="entry name" value="Phosphorylase Kinase, domain 1"/>
    <property type="match status" value="1"/>
</dbReference>
<feature type="signal peptide" evidence="22">
    <location>
        <begin position="1"/>
        <end position="27"/>
    </location>
</feature>
<keyword evidence="2" id="KW-1003">Cell membrane</keyword>
<dbReference type="PANTHER" id="PTHR47974:SF19">
    <property type="entry name" value="RECEPTOR-LIKE SERINE_THREONINE-PROTEIN KINASE"/>
    <property type="match status" value="1"/>
</dbReference>
<evidence type="ECO:0000259" key="25">
    <source>
        <dbReference type="PROSITE" id="PS50948"/>
    </source>
</evidence>
<evidence type="ECO:0000313" key="26">
    <source>
        <dbReference type="EMBL" id="KAJ0216039.1"/>
    </source>
</evidence>
<evidence type="ECO:0000256" key="8">
    <source>
        <dbReference type="ARBA" id="ARBA00022734"/>
    </source>
</evidence>
<gene>
    <name evidence="26" type="ORF">LSAT_V11C300118350</name>
</gene>
<feature type="transmembrane region" description="Helical" evidence="21">
    <location>
        <begin position="436"/>
        <end position="461"/>
    </location>
</feature>
<dbReference type="Pfam" id="PF01453">
    <property type="entry name" value="B_lectin"/>
    <property type="match status" value="1"/>
</dbReference>
<dbReference type="FunFam" id="3.30.200.20:FF:000370">
    <property type="entry name" value="Receptor-like protein kinase 4"/>
    <property type="match status" value="1"/>
</dbReference>
<evidence type="ECO:0000256" key="17">
    <source>
        <dbReference type="ARBA" id="ARBA00047899"/>
    </source>
</evidence>
<evidence type="ECO:0000256" key="1">
    <source>
        <dbReference type="ARBA" id="ARBA00004251"/>
    </source>
</evidence>
<evidence type="ECO:0000256" key="12">
    <source>
        <dbReference type="ARBA" id="ARBA00022989"/>
    </source>
</evidence>
<evidence type="ECO:0000259" key="23">
    <source>
        <dbReference type="PROSITE" id="PS50011"/>
    </source>
</evidence>
<evidence type="ECO:0000256" key="20">
    <source>
        <dbReference type="PROSITE-ProRule" id="PRU10141"/>
    </source>
</evidence>
<evidence type="ECO:0000256" key="9">
    <source>
        <dbReference type="ARBA" id="ARBA00022741"/>
    </source>
</evidence>
<dbReference type="InterPro" id="IPR003609">
    <property type="entry name" value="Pan_app"/>
</dbReference>
<keyword evidence="12 21" id="KW-1133">Transmembrane helix</keyword>
<evidence type="ECO:0000256" key="5">
    <source>
        <dbReference type="ARBA" id="ARBA00022679"/>
    </source>
</evidence>
<evidence type="ECO:0000256" key="19">
    <source>
        <dbReference type="PIRNR" id="PIRNR000641"/>
    </source>
</evidence>
<dbReference type="InterPro" id="IPR017441">
    <property type="entry name" value="Protein_kinase_ATP_BS"/>
</dbReference>
<name>A0A9R1XKE0_LACSA</name>
<keyword evidence="7 22" id="KW-0732">Signal</keyword>
<dbReference type="PROSITE" id="PS50927">
    <property type="entry name" value="BULB_LECTIN"/>
    <property type="match status" value="1"/>
</dbReference>
<dbReference type="EC" id="2.7.11.1" evidence="19"/>
<comment type="caution">
    <text evidence="26">The sequence shown here is derived from an EMBL/GenBank/DDBJ whole genome shotgun (WGS) entry which is preliminary data.</text>
</comment>
<evidence type="ECO:0000256" key="3">
    <source>
        <dbReference type="ARBA" id="ARBA00022527"/>
    </source>
</evidence>
<evidence type="ECO:0000256" key="7">
    <source>
        <dbReference type="ARBA" id="ARBA00022729"/>
    </source>
</evidence>
<proteinExistence type="inferred from homology"/>
<dbReference type="Gene3D" id="2.90.10.10">
    <property type="entry name" value="Bulb-type lectin domain"/>
    <property type="match status" value="1"/>
</dbReference>
<comment type="subcellular location">
    <subcellularLocation>
        <location evidence="1">Cell membrane</location>
        <topology evidence="1">Single-pass type I membrane protein</topology>
    </subcellularLocation>
</comment>
<dbReference type="Pfam" id="PF08276">
    <property type="entry name" value="PAN_2"/>
    <property type="match status" value="1"/>
</dbReference>
<dbReference type="PROSITE" id="PS00107">
    <property type="entry name" value="PROTEIN_KINASE_ATP"/>
    <property type="match status" value="1"/>
</dbReference>
<keyword evidence="15" id="KW-0675">Receptor</keyword>
<dbReference type="Pfam" id="PF00069">
    <property type="entry name" value="Pkinase"/>
    <property type="match status" value="1"/>
</dbReference>
<protein>
    <recommendedName>
        <fullName evidence="19">Receptor-like serine/threonine-protein kinase</fullName>
        <ecNumber evidence="19">2.7.11.1</ecNumber>
    </recommendedName>
</protein>
<keyword evidence="5 19" id="KW-0808">Transferase</keyword>
<evidence type="ECO:0000256" key="11">
    <source>
        <dbReference type="ARBA" id="ARBA00022840"/>
    </source>
</evidence>
<dbReference type="AlphaFoldDB" id="A0A9R1XKE0"/>
<dbReference type="EMBL" id="NBSK02000003">
    <property type="protein sequence ID" value="KAJ0216039.1"/>
    <property type="molecule type" value="Genomic_DNA"/>
</dbReference>
<dbReference type="InterPro" id="IPR001480">
    <property type="entry name" value="Bulb-type_lectin_dom"/>
</dbReference>
<comment type="catalytic activity">
    <reaction evidence="18 19">
        <text>L-seryl-[protein] + ATP = O-phospho-L-seryl-[protein] + ADP + H(+)</text>
        <dbReference type="Rhea" id="RHEA:17989"/>
        <dbReference type="Rhea" id="RHEA-COMP:9863"/>
        <dbReference type="Rhea" id="RHEA-COMP:11604"/>
        <dbReference type="ChEBI" id="CHEBI:15378"/>
        <dbReference type="ChEBI" id="CHEBI:29999"/>
        <dbReference type="ChEBI" id="CHEBI:30616"/>
        <dbReference type="ChEBI" id="CHEBI:83421"/>
        <dbReference type="ChEBI" id="CHEBI:456216"/>
        <dbReference type="EC" id="2.7.11.1"/>
    </reaction>
</comment>
<keyword evidence="3 19" id="KW-0723">Serine/threonine-protein kinase</keyword>
<feature type="domain" description="Apple" evidence="25">
    <location>
        <begin position="348"/>
        <end position="424"/>
    </location>
</feature>
<comment type="similarity">
    <text evidence="19">Belongs to the protein kinase superfamily. Ser/Thr protein kinase family.</text>
</comment>
<evidence type="ECO:0000313" key="27">
    <source>
        <dbReference type="Proteomes" id="UP000235145"/>
    </source>
</evidence>
<dbReference type="InterPro" id="IPR024171">
    <property type="entry name" value="SRK-like_kinase"/>
</dbReference>
<dbReference type="SUPFAM" id="SSF51110">
    <property type="entry name" value="alpha-D-mannose-specific plant lectins"/>
    <property type="match status" value="1"/>
</dbReference>
<dbReference type="FunFam" id="1.10.510.10:FF:000227">
    <property type="entry name" value="Serine/threonine-protein kinase"/>
    <property type="match status" value="1"/>
</dbReference>
<comment type="catalytic activity">
    <reaction evidence="17 19">
        <text>L-threonyl-[protein] + ATP = O-phospho-L-threonyl-[protein] + ADP + H(+)</text>
        <dbReference type="Rhea" id="RHEA:46608"/>
        <dbReference type="Rhea" id="RHEA-COMP:11060"/>
        <dbReference type="Rhea" id="RHEA-COMP:11605"/>
        <dbReference type="ChEBI" id="CHEBI:15378"/>
        <dbReference type="ChEBI" id="CHEBI:30013"/>
        <dbReference type="ChEBI" id="CHEBI:30616"/>
        <dbReference type="ChEBI" id="CHEBI:61977"/>
        <dbReference type="ChEBI" id="CHEBI:456216"/>
        <dbReference type="EC" id="2.7.11.1"/>
    </reaction>
</comment>
<dbReference type="Proteomes" id="UP000235145">
    <property type="component" value="Unassembled WGS sequence"/>
</dbReference>
<keyword evidence="16" id="KW-0325">Glycoprotein</keyword>
<evidence type="ECO:0000259" key="24">
    <source>
        <dbReference type="PROSITE" id="PS50927"/>
    </source>
</evidence>
<keyword evidence="14" id="KW-1015">Disulfide bond</keyword>
<dbReference type="GO" id="GO:0005524">
    <property type="term" value="F:ATP binding"/>
    <property type="evidence" value="ECO:0007669"/>
    <property type="project" value="UniProtKB-UniRule"/>
</dbReference>
<accession>A0A9R1XKE0</accession>
<dbReference type="Gramene" id="rna-gnl|WGS:NBSK|LSAT_3X41941_mrna">
    <property type="protein sequence ID" value="cds-PLY67561.1"/>
    <property type="gene ID" value="gene-LSAT_3X41941"/>
</dbReference>
<dbReference type="PANTHER" id="PTHR47974">
    <property type="entry name" value="OS07G0415500 PROTEIN"/>
    <property type="match status" value="1"/>
</dbReference>
<dbReference type="SUPFAM" id="SSF56112">
    <property type="entry name" value="Protein kinase-like (PK-like)"/>
    <property type="match status" value="1"/>
</dbReference>
<reference evidence="26 27" key="1">
    <citation type="journal article" date="2017" name="Nat. Commun.">
        <title>Genome assembly with in vitro proximity ligation data and whole-genome triplication in lettuce.</title>
        <authorList>
            <person name="Reyes-Chin-Wo S."/>
            <person name="Wang Z."/>
            <person name="Yang X."/>
            <person name="Kozik A."/>
            <person name="Arikit S."/>
            <person name="Song C."/>
            <person name="Xia L."/>
            <person name="Froenicke L."/>
            <person name="Lavelle D.O."/>
            <person name="Truco M.J."/>
            <person name="Xia R."/>
            <person name="Zhu S."/>
            <person name="Xu C."/>
            <person name="Xu H."/>
            <person name="Xu X."/>
            <person name="Cox K."/>
            <person name="Korf I."/>
            <person name="Meyers B.C."/>
            <person name="Michelmore R.W."/>
        </authorList>
    </citation>
    <scope>NUCLEOTIDE SEQUENCE [LARGE SCALE GENOMIC DNA]</scope>
    <source>
        <strain evidence="27">cv. Salinas</strain>
        <tissue evidence="26">Seedlings</tissue>
    </source>
</reference>
<dbReference type="SMART" id="SM00108">
    <property type="entry name" value="B_lectin"/>
    <property type="match status" value="1"/>
</dbReference>
<keyword evidence="9 19" id="KW-0547">Nucleotide-binding</keyword>
<evidence type="ECO:0000256" key="21">
    <source>
        <dbReference type="SAM" id="Phobius"/>
    </source>
</evidence>
<evidence type="ECO:0000256" key="14">
    <source>
        <dbReference type="ARBA" id="ARBA00023157"/>
    </source>
</evidence>
<evidence type="ECO:0000256" key="16">
    <source>
        <dbReference type="ARBA" id="ARBA00023180"/>
    </source>
</evidence>
<dbReference type="PIRSF" id="PIRSF000641">
    <property type="entry name" value="SRK"/>
    <property type="match status" value="1"/>
</dbReference>